<dbReference type="SMART" id="SM00091">
    <property type="entry name" value="PAS"/>
    <property type="match status" value="2"/>
</dbReference>
<dbReference type="InterPro" id="IPR052162">
    <property type="entry name" value="Sensor_kinase/Photoreceptor"/>
</dbReference>
<dbReference type="FunFam" id="3.30.565.10:FF:000006">
    <property type="entry name" value="Sensor histidine kinase WalK"/>
    <property type="match status" value="1"/>
</dbReference>
<dbReference type="InterPro" id="IPR003594">
    <property type="entry name" value="HATPase_dom"/>
</dbReference>
<evidence type="ECO:0000259" key="7">
    <source>
        <dbReference type="PROSITE" id="PS50109"/>
    </source>
</evidence>
<dbReference type="Gene3D" id="3.30.450.40">
    <property type="match status" value="1"/>
</dbReference>
<evidence type="ECO:0000313" key="10">
    <source>
        <dbReference type="EMBL" id="QSW98925.1"/>
    </source>
</evidence>
<keyword evidence="4" id="KW-0808">Transferase</keyword>
<dbReference type="PANTHER" id="PTHR43304">
    <property type="entry name" value="PHYTOCHROME-LIKE PROTEIN CPH1"/>
    <property type="match status" value="1"/>
</dbReference>
<dbReference type="PANTHER" id="PTHR43304:SF1">
    <property type="entry name" value="PAC DOMAIN-CONTAINING PROTEIN"/>
    <property type="match status" value="1"/>
</dbReference>
<dbReference type="Pfam" id="PF08448">
    <property type="entry name" value="PAS_4"/>
    <property type="match status" value="1"/>
</dbReference>
<evidence type="ECO:0000313" key="11">
    <source>
        <dbReference type="Proteomes" id="UP000663203"/>
    </source>
</evidence>
<dbReference type="AlphaFoldDB" id="A0A8A2VF35"/>
<dbReference type="InterPro" id="IPR035965">
    <property type="entry name" value="PAS-like_dom_sf"/>
</dbReference>
<dbReference type="KEGG" id="hakz:J0X25_16300"/>
<evidence type="ECO:0000256" key="3">
    <source>
        <dbReference type="ARBA" id="ARBA00022553"/>
    </source>
</evidence>
<evidence type="ECO:0000256" key="2">
    <source>
        <dbReference type="ARBA" id="ARBA00012438"/>
    </source>
</evidence>
<keyword evidence="6" id="KW-0175">Coiled coil</keyword>
<evidence type="ECO:0000256" key="6">
    <source>
        <dbReference type="SAM" id="Coils"/>
    </source>
</evidence>
<dbReference type="CDD" id="cd00130">
    <property type="entry name" value="PAS"/>
    <property type="match status" value="3"/>
</dbReference>
<dbReference type="InterPro" id="IPR003661">
    <property type="entry name" value="HisK_dim/P_dom"/>
</dbReference>
<proteinExistence type="predicted"/>
<evidence type="ECO:0000259" key="9">
    <source>
        <dbReference type="PROSITE" id="PS50113"/>
    </source>
</evidence>
<keyword evidence="5" id="KW-0418">Kinase</keyword>
<gene>
    <name evidence="10" type="ORF">J0X25_16300</name>
</gene>
<name>A0A8A2VF35_9EURY</name>
<dbReference type="Gene3D" id="2.10.70.100">
    <property type="match status" value="1"/>
</dbReference>
<dbReference type="PROSITE" id="PS50113">
    <property type="entry name" value="PAC"/>
    <property type="match status" value="3"/>
</dbReference>
<dbReference type="InterPro" id="IPR004358">
    <property type="entry name" value="Sig_transdc_His_kin-like_C"/>
</dbReference>
<dbReference type="InterPro" id="IPR036890">
    <property type="entry name" value="HATPase_C_sf"/>
</dbReference>
<dbReference type="SMART" id="SM00086">
    <property type="entry name" value="PAC"/>
    <property type="match status" value="3"/>
</dbReference>
<dbReference type="Pfam" id="PF13185">
    <property type="entry name" value="GAF_2"/>
    <property type="match status" value="1"/>
</dbReference>
<dbReference type="InterPro" id="IPR036097">
    <property type="entry name" value="HisK_dim/P_sf"/>
</dbReference>
<reference evidence="10 11" key="1">
    <citation type="submission" date="2021-03" db="EMBL/GenBank/DDBJ databases">
        <title>Haloterrigena longa sp. nov. and Haloterrigena limicola sp. nov., extremely halophilic archaea isolated from a salt lake.</title>
        <authorList>
            <person name="Henglin C."/>
        </authorList>
    </citation>
    <scope>NUCLEOTIDE SEQUENCE [LARGE SCALE GENOMIC DNA]</scope>
    <source>
        <strain evidence="10 11">KZCA68</strain>
    </source>
</reference>
<dbReference type="EMBL" id="CP071462">
    <property type="protein sequence ID" value="QSW98925.1"/>
    <property type="molecule type" value="Genomic_DNA"/>
</dbReference>
<feature type="domain" description="PAC" evidence="9">
    <location>
        <begin position="518"/>
        <end position="570"/>
    </location>
</feature>
<comment type="catalytic activity">
    <reaction evidence="1">
        <text>ATP + protein L-histidine = ADP + protein N-phospho-L-histidine.</text>
        <dbReference type="EC" id="2.7.13.3"/>
    </reaction>
</comment>
<dbReference type="PROSITE" id="PS50112">
    <property type="entry name" value="PAS"/>
    <property type="match status" value="1"/>
</dbReference>
<keyword evidence="3" id="KW-0597">Phosphoprotein</keyword>
<feature type="domain" description="PAS" evidence="8">
    <location>
        <begin position="193"/>
        <end position="264"/>
    </location>
</feature>
<accession>A0A8A2VF35</accession>
<dbReference type="SUPFAM" id="SSF47384">
    <property type="entry name" value="Homodimeric domain of signal transducing histidine kinase"/>
    <property type="match status" value="1"/>
</dbReference>
<dbReference type="InterPro" id="IPR013655">
    <property type="entry name" value="PAS_fold_3"/>
</dbReference>
<dbReference type="InterPro" id="IPR029016">
    <property type="entry name" value="GAF-like_dom_sf"/>
</dbReference>
<dbReference type="InterPro" id="IPR005467">
    <property type="entry name" value="His_kinase_dom"/>
</dbReference>
<dbReference type="InterPro" id="IPR001610">
    <property type="entry name" value="PAC"/>
</dbReference>
<dbReference type="Gene3D" id="3.30.450.20">
    <property type="entry name" value="PAS domain"/>
    <property type="match status" value="3"/>
</dbReference>
<feature type="domain" description="PAC" evidence="9">
    <location>
        <begin position="391"/>
        <end position="443"/>
    </location>
</feature>
<organism evidence="10 11">
    <name type="scientific">Haloterrigena alkaliphila</name>
    <dbReference type="NCBI Taxonomy" id="2816475"/>
    <lineage>
        <taxon>Archaea</taxon>
        <taxon>Methanobacteriati</taxon>
        <taxon>Methanobacteriota</taxon>
        <taxon>Stenosarchaea group</taxon>
        <taxon>Halobacteria</taxon>
        <taxon>Halobacteriales</taxon>
        <taxon>Natrialbaceae</taxon>
        <taxon>Haloterrigena</taxon>
    </lineage>
</organism>
<dbReference type="InterPro" id="IPR003018">
    <property type="entry name" value="GAF"/>
</dbReference>
<feature type="coiled-coil region" evidence="6">
    <location>
        <begin position="558"/>
        <end position="588"/>
    </location>
</feature>
<dbReference type="SUPFAM" id="SSF55874">
    <property type="entry name" value="ATPase domain of HSP90 chaperone/DNA topoisomerase II/histidine kinase"/>
    <property type="match status" value="1"/>
</dbReference>
<evidence type="ECO:0000256" key="1">
    <source>
        <dbReference type="ARBA" id="ARBA00000085"/>
    </source>
</evidence>
<dbReference type="CDD" id="cd00082">
    <property type="entry name" value="HisKA"/>
    <property type="match status" value="1"/>
</dbReference>
<dbReference type="Gene3D" id="1.10.287.130">
    <property type="match status" value="1"/>
</dbReference>
<evidence type="ECO:0000256" key="5">
    <source>
        <dbReference type="ARBA" id="ARBA00022777"/>
    </source>
</evidence>
<dbReference type="Gene3D" id="3.30.565.10">
    <property type="entry name" value="Histidine kinase-like ATPase, C-terminal domain"/>
    <property type="match status" value="1"/>
</dbReference>
<dbReference type="Pfam" id="PF02518">
    <property type="entry name" value="HATPase_c"/>
    <property type="match status" value="1"/>
</dbReference>
<feature type="domain" description="PAC" evidence="9">
    <location>
        <begin position="267"/>
        <end position="319"/>
    </location>
</feature>
<evidence type="ECO:0000256" key="4">
    <source>
        <dbReference type="ARBA" id="ARBA00022679"/>
    </source>
</evidence>
<protein>
    <recommendedName>
        <fullName evidence="2">histidine kinase</fullName>
        <ecNumber evidence="2">2.7.13.3</ecNumber>
    </recommendedName>
</protein>
<dbReference type="EC" id="2.7.13.3" evidence="2"/>
<evidence type="ECO:0000259" key="8">
    <source>
        <dbReference type="PROSITE" id="PS50112"/>
    </source>
</evidence>
<dbReference type="InterPro" id="IPR000700">
    <property type="entry name" value="PAS-assoc_C"/>
</dbReference>
<dbReference type="PROSITE" id="PS50109">
    <property type="entry name" value="HIS_KIN"/>
    <property type="match status" value="1"/>
</dbReference>
<dbReference type="NCBIfam" id="TIGR00229">
    <property type="entry name" value="sensory_box"/>
    <property type="match status" value="3"/>
</dbReference>
<dbReference type="SUPFAM" id="SSF55781">
    <property type="entry name" value="GAF domain-like"/>
    <property type="match status" value="1"/>
</dbReference>
<sequence length="803" mass="90828">MNHSVNEVIGEVTRALIPTITEDEIRQRTCERFAASELYSFAWIGRYESATEEVIPTASAGIAAETLDGPTITEESPRVELTKEAVRTRELTVGQQLGDDSTPEAYRNQFRNHEDKTCAAVPLVYEETLYGVLHLATDRSQGFGAVERESLAEVGVTIAYAVENAESAANTAHTEREEGATELTRATVESEQERRLYETIISSTPDLVYAFDLDYRFIFANEALLEMWGQTLDESIGKTLLELGYEPWHAEMHEREIDQVVETKEPIRGEVAFEHAELGRRIYDYIFAPVLDDEGDVEAIAGTTRDITERKEVEEALQKSEERFRALVTASSDVVYRMSPDWSEMQQLEGQDFIPDTRESTSEWLDKYIHPDDQDRVTAAIDEAIRTKSTFELEHQVEQVDGSLGWTFSRAVPMLDDDGEIVEWIGMASDITEQKNRERELERALDLLEKTERIADVGGWEIDVETQDVFWTDHIFELLEVDADEEPPLEDALAMYHEDDQPIVEEAVENALESGESFDVEVRLRTAASGDVRWLRLQGVPETVDGEVVSFRGAAQDITERRERERRLEKLVDKLEESNERLEQFAYAASHDLQEPLRMVSSYLQLIEDRYADSLDEDGEEFLEFAVDGADRMRSMIDGLLQYSRVDTRGDALEATDLDAVFADVHQDLQVKIEEHDAEITADGLPRVMGDAGQLRQLFQNLLDNAIEYSGDDPPRVHVSAERRGDEWVIAVSDEGIGIDPEQADRVFEVFRSLHSQDEYDGTGIGLALCERIVERHGGEIWVDSEPGEGATFSFTLPAVRSP</sequence>
<dbReference type="SMART" id="SM00388">
    <property type="entry name" value="HisKA"/>
    <property type="match status" value="1"/>
</dbReference>
<dbReference type="Pfam" id="PF08447">
    <property type="entry name" value="PAS_3"/>
    <property type="match status" value="2"/>
</dbReference>
<dbReference type="SUPFAM" id="SSF55785">
    <property type="entry name" value="PYP-like sensor domain (PAS domain)"/>
    <property type="match status" value="3"/>
</dbReference>
<dbReference type="InterPro" id="IPR013656">
    <property type="entry name" value="PAS_4"/>
</dbReference>
<keyword evidence="11" id="KW-1185">Reference proteome</keyword>
<dbReference type="Proteomes" id="UP000663203">
    <property type="component" value="Chromosome"/>
</dbReference>
<feature type="domain" description="Histidine kinase" evidence="7">
    <location>
        <begin position="588"/>
        <end position="801"/>
    </location>
</feature>
<dbReference type="SMART" id="SM00387">
    <property type="entry name" value="HATPase_c"/>
    <property type="match status" value="1"/>
</dbReference>
<dbReference type="Pfam" id="PF00512">
    <property type="entry name" value="HisKA"/>
    <property type="match status" value="1"/>
</dbReference>
<dbReference type="PRINTS" id="PR00344">
    <property type="entry name" value="BCTRLSENSOR"/>
</dbReference>
<dbReference type="GO" id="GO:0000155">
    <property type="term" value="F:phosphorelay sensor kinase activity"/>
    <property type="evidence" value="ECO:0007669"/>
    <property type="project" value="InterPro"/>
</dbReference>
<dbReference type="InterPro" id="IPR000014">
    <property type="entry name" value="PAS"/>
</dbReference>